<dbReference type="PROSITE" id="PS50103">
    <property type="entry name" value="ZF_C3H1"/>
    <property type="match status" value="4"/>
</dbReference>
<reference evidence="12" key="1">
    <citation type="submission" date="2022-02" db="EMBL/GenBank/DDBJ databases">
        <title>Atlantic sturgeon de novo genome assembly.</title>
        <authorList>
            <person name="Stock M."/>
            <person name="Klopp C."/>
            <person name="Guiguen Y."/>
            <person name="Cabau C."/>
            <person name="Parinello H."/>
            <person name="Santidrian Yebra-Pimentel E."/>
            <person name="Kuhl H."/>
            <person name="Dirks R.P."/>
            <person name="Guessner J."/>
            <person name="Wuertz S."/>
            <person name="Du K."/>
            <person name="Schartl M."/>
        </authorList>
    </citation>
    <scope>NUCLEOTIDE SEQUENCE</scope>
    <source>
        <strain evidence="12">STURGEONOMICS-FGT-2020</strain>
        <tissue evidence="12">Whole blood</tissue>
    </source>
</reference>
<evidence type="ECO:0000256" key="2">
    <source>
        <dbReference type="ARBA" id="ARBA00004496"/>
    </source>
</evidence>
<organism evidence="12 13">
    <name type="scientific">Acipenser oxyrinchus oxyrinchus</name>
    <dbReference type="NCBI Taxonomy" id="40147"/>
    <lineage>
        <taxon>Eukaryota</taxon>
        <taxon>Metazoa</taxon>
        <taxon>Chordata</taxon>
        <taxon>Craniata</taxon>
        <taxon>Vertebrata</taxon>
        <taxon>Euteleostomi</taxon>
        <taxon>Actinopterygii</taxon>
        <taxon>Chondrostei</taxon>
        <taxon>Acipenseriformes</taxon>
        <taxon>Acipenseridae</taxon>
        <taxon>Acipenser</taxon>
    </lineage>
</organism>
<evidence type="ECO:0000256" key="5">
    <source>
        <dbReference type="ARBA" id="ARBA00022737"/>
    </source>
</evidence>
<evidence type="ECO:0000256" key="3">
    <source>
        <dbReference type="ARBA" id="ARBA00022490"/>
    </source>
</evidence>
<feature type="zinc finger region" description="C3H1-type" evidence="10">
    <location>
        <begin position="351"/>
        <end position="377"/>
    </location>
</feature>
<evidence type="ECO:0000256" key="4">
    <source>
        <dbReference type="ARBA" id="ARBA00022723"/>
    </source>
</evidence>
<feature type="domain" description="C3H1-type" evidence="11">
    <location>
        <begin position="315"/>
        <end position="343"/>
    </location>
</feature>
<dbReference type="Proteomes" id="UP001230051">
    <property type="component" value="Unassembled WGS sequence"/>
</dbReference>
<evidence type="ECO:0000256" key="10">
    <source>
        <dbReference type="PROSITE-ProRule" id="PRU00723"/>
    </source>
</evidence>
<dbReference type="InterPro" id="IPR000571">
    <property type="entry name" value="Znf_CCCH"/>
</dbReference>
<dbReference type="Pfam" id="PF14608">
    <property type="entry name" value="zf-CCCH_2"/>
    <property type="match status" value="1"/>
</dbReference>
<gene>
    <name evidence="12" type="primary">mbnl3</name>
    <name evidence="12" type="ORF">AOXY_G12327</name>
</gene>
<comment type="similarity">
    <text evidence="9">Belongs to the muscleblind family.</text>
</comment>
<feature type="domain" description="C3H1-type" evidence="11">
    <location>
        <begin position="351"/>
        <end position="377"/>
    </location>
</feature>
<feature type="zinc finger region" description="C3H1-type" evidence="10">
    <location>
        <begin position="152"/>
        <end position="180"/>
    </location>
</feature>
<dbReference type="AlphaFoldDB" id="A0AAD8G7P6"/>
<dbReference type="GO" id="GO:0008270">
    <property type="term" value="F:zinc ion binding"/>
    <property type="evidence" value="ECO:0007669"/>
    <property type="project" value="UniProtKB-KW"/>
</dbReference>
<dbReference type="FunFam" id="3.30.1370.210:FF:000002">
    <property type="entry name" value="Muscleblind-like 1 isoform 2"/>
    <property type="match status" value="1"/>
</dbReference>
<feature type="domain" description="C3H1-type" evidence="11">
    <location>
        <begin position="186"/>
        <end position="212"/>
    </location>
</feature>
<dbReference type="GO" id="GO:0005654">
    <property type="term" value="C:nucleoplasm"/>
    <property type="evidence" value="ECO:0007669"/>
    <property type="project" value="TreeGrafter"/>
</dbReference>
<dbReference type="FunFam" id="3.30.1370.210:FF:000004">
    <property type="entry name" value="Muscleblind like splicing regulator 1"/>
    <property type="match status" value="1"/>
</dbReference>
<evidence type="ECO:0000256" key="8">
    <source>
        <dbReference type="ARBA" id="ARBA00023242"/>
    </source>
</evidence>
<dbReference type="GO" id="GO:0003723">
    <property type="term" value="F:RNA binding"/>
    <property type="evidence" value="ECO:0007669"/>
    <property type="project" value="TreeGrafter"/>
</dbReference>
<comment type="caution">
    <text evidence="12">The sequence shown here is derived from an EMBL/GenBank/DDBJ whole genome shotgun (WGS) entry which is preliminary data.</text>
</comment>
<keyword evidence="6 10" id="KW-0863">Zinc-finger</keyword>
<keyword evidence="7 10" id="KW-0862">Zinc</keyword>
<evidence type="ECO:0000256" key="1">
    <source>
        <dbReference type="ARBA" id="ARBA00004123"/>
    </source>
</evidence>
<dbReference type="GO" id="GO:0005737">
    <property type="term" value="C:cytoplasm"/>
    <property type="evidence" value="ECO:0007669"/>
    <property type="project" value="UniProtKB-SubCell"/>
</dbReference>
<dbReference type="Gene3D" id="3.30.1370.210">
    <property type="match status" value="2"/>
</dbReference>
<dbReference type="Pfam" id="PF00642">
    <property type="entry name" value="zf-CCCH"/>
    <property type="match status" value="1"/>
</dbReference>
<dbReference type="PANTHER" id="PTHR12675">
    <property type="entry name" value="MUSCLEBLIND-LIKE PROTEIN"/>
    <property type="match status" value="1"/>
</dbReference>
<dbReference type="PANTHER" id="PTHR12675:SF3">
    <property type="entry name" value="MUSCLEBLIND-LIKE PROTEIN 3"/>
    <property type="match status" value="1"/>
</dbReference>
<dbReference type="GO" id="GO:0043484">
    <property type="term" value="P:regulation of RNA splicing"/>
    <property type="evidence" value="ECO:0007669"/>
    <property type="project" value="TreeGrafter"/>
</dbReference>
<accession>A0AAD8G7P6</accession>
<feature type="domain" description="C3H1-type" evidence="11">
    <location>
        <begin position="152"/>
        <end position="180"/>
    </location>
</feature>
<dbReference type="InterPro" id="IPR054429">
    <property type="entry name" value="Znf-CCCH_Muscleblind-like"/>
</dbReference>
<keyword evidence="5" id="KW-0677">Repeat</keyword>
<keyword evidence="13" id="KW-1185">Reference proteome</keyword>
<comment type="subcellular location">
    <subcellularLocation>
        <location evidence="2">Cytoplasm</location>
    </subcellularLocation>
    <subcellularLocation>
        <location evidence="1">Nucleus</location>
    </subcellularLocation>
</comment>
<name>A0AAD8G7P6_ACIOX</name>
<protein>
    <submittedName>
        <fullName evidence="12">Muscleblind-like protein 3 isoform X1</fullName>
    </submittedName>
</protein>
<keyword evidence="4 10" id="KW-0479">Metal-binding</keyword>
<sequence length="572" mass="62424">MSLHKAGQHVAQFTVMMSLHKAGQHVAHFRVMMSLHKLALAWQPVLHAHPAAHRVRDSPKMVLTTVRIVASIKASSQPLSSQAGVCSQASGNQPMEVGLGLRLCFLTCGNQVAEPLENKMNYTSGYAEKHSLADGRSCAMAVNVSMSRDTKWLTLEVCREFQRGTCSRSDAECKFAHPARSCHVENGRVIACFDSLKGRCTRENCKYLHPPPHLKTQLEINGRNNLIHQKTAAAMMAQQMQFMMPGTQLQPMTTFPMTSSLASSPTMASFSPYLSHMSSGMGLVPELFPNTPMLVSGNPTVAVGGSSAGQKHMRTDKLEVCREFQRGNCTRGETDCRYAHPMETAMIDGCENSVVVCMDYIKGRCSREKCKYFHPPTHLQAKIKAAQHQANQNAATAAAMTQPDARSLKRPLQPTLDLALPPGALQPLPKRLALEKANGGTTVFNPSMSMFHYQQALANMQMQMQMQQPAFIPTGSVLCMTPTAGVGLLKSPMPGNDCSWERRDWSSCRLPHSRYLSMPGLTVPMMHSATPSTVTSAAASVTSVPFAESAAASQIPTLSVDELNSNMFVSQM</sequence>
<feature type="zinc finger region" description="C3H1-type" evidence="10">
    <location>
        <begin position="186"/>
        <end position="212"/>
    </location>
</feature>
<keyword evidence="8" id="KW-0539">Nucleus</keyword>
<evidence type="ECO:0000313" key="13">
    <source>
        <dbReference type="Proteomes" id="UP001230051"/>
    </source>
</evidence>
<feature type="zinc finger region" description="C3H1-type" evidence="10">
    <location>
        <begin position="315"/>
        <end position="343"/>
    </location>
</feature>
<proteinExistence type="inferred from homology"/>
<dbReference type="EMBL" id="JAGXEW010000010">
    <property type="protein sequence ID" value="KAK1167537.1"/>
    <property type="molecule type" value="Genomic_DNA"/>
</dbReference>
<evidence type="ECO:0000256" key="6">
    <source>
        <dbReference type="ARBA" id="ARBA00022771"/>
    </source>
</evidence>
<keyword evidence="3" id="KW-0963">Cytoplasm</keyword>
<evidence type="ECO:0000313" key="12">
    <source>
        <dbReference type="EMBL" id="KAK1167537.1"/>
    </source>
</evidence>
<dbReference type="SMART" id="SM00356">
    <property type="entry name" value="ZnF_C3H1"/>
    <property type="match status" value="4"/>
</dbReference>
<evidence type="ECO:0000256" key="9">
    <source>
        <dbReference type="ARBA" id="ARBA00038226"/>
    </source>
</evidence>
<dbReference type="Pfam" id="PF22628">
    <property type="entry name" value="zf-CCCH_10"/>
    <property type="match status" value="2"/>
</dbReference>
<evidence type="ECO:0000256" key="7">
    <source>
        <dbReference type="ARBA" id="ARBA00022833"/>
    </source>
</evidence>
<evidence type="ECO:0000259" key="11">
    <source>
        <dbReference type="PROSITE" id="PS50103"/>
    </source>
</evidence>